<dbReference type="Proteomes" id="UP001295420">
    <property type="component" value="Unassembled WGS sequence"/>
</dbReference>
<dbReference type="Pfam" id="PF14378">
    <property type="entry name" value="PAP2_3"/>
    <property type="match status" value="1"/>
</dbReference>
<feature type="transmembrane region" description="Helical" evidence="1">
    <location>
        <begin position="342"/>
        <end position="360"/>
    </location>
</feature>
<proteinExistence type="predicted"/>
<dbReference type="GO" id="GO:0016020">
    <property type="term" value="C:membrane"/>
    <property type="evidence" value="ECO:0007669"/>
    <property type="project" value="UniProtKB-SubCell"/>
</dbReference>
<gene>
    <name evidence="3" type="ORF">THF1D04_60182</name>
</gene>
<feature type="transmembrane region" description="Helical" evidence="1">
    <location>
        <begin position="176"/>
        <end position="198"/>
    </location>
</feature>
<dbReference type="EMBL" id="CAKMTQ010000056">
    <property type="protein sequence ID" value="CAH1540210.1"/>
    <property type="molecule type" value="Genomic_DNA"/>
</dbReference>
<protein>
    <submittedName>
        <fullName evidence="3">Membrane protein</fullName>
    </submittedName>
</protein>
<evidence type="ECO:0000259" key="2">
    <source>
        <dbReference type="Pfam" id="PF14378"/>
    </source>
</evidence>
<feature type="transmembrane region" description="Helical" evidence="1">
    <location>
        <begin position="66"/>
        <end position="88"/>
    </location>
</feature>
<comment type="caution">
    <text evidence="3">The sequence shown here is derived from an EMBL/GenBank/DDBJ whole genome shotgun (WGS) entry which is preliminary data.</text>
</comment>
<feature type="transmembrane region" description="Helical" evidence="1">
    <location>
        <begin position="109"/>
        <end position="127"/>
    </location>
</feature>
<keyword evidence="1" id="KW-0812">Transmembrane</keyword>
<feature type="transmembrane region" description="Helical" evidence="1">
    <location>
        <begin position="210"/>
        <end position="231"/>
    </location>
</feature>
<reference evidence="3" key="1">
    <citation type="submission" date="2022-01" db="EMBL/GenBank/DDBJ databases">
        <authorList>
            <person name="Lagorce A."/>
        </authorList>
    </citation>
    <scope>NUCLEOTIDE SEQUENCE</scope>
    <source>
        <strain evidence="3">Th15_F1_D04</strain>
    </source>
</reference>
<feature type="domain" description="Inositolphosphotransferase Aur1/Ipt1" evidence="2">
    <location>
        <begin position="147"/>
        <end position="352"/>
    </location>
</feature>
<feature type="transmembrane region" description="Helical" evidence="1">
    <location>
        <begin position="287"/>
        <end position="310"/>
    </location>
</feature>
<evidence type="ECO:0000256" key="1">
    <source>
        <dbReference type="SAM" id="Phobius"/>
    </source>
</evidence>
<evidence type="ECO:0000313" key="4">
    <source>
        <dbReference type="Proteomes" id="UP001295420"/>
    </source>
</evidence>
<keyword evidence="1" id="KW-0472">Membrane</keyword>
<sequence>MAQDNNYELPLNWQQKVSLWFGELKVHLLKDKVLYLYCAVTTVVIYSLSLYFQSPIRYSLTTYLETIGTACYITFLMWCTYYYFYLIVQKEKSPSKQFLRKLAQIFFPLNRTIAVATLVLMLTLVFSNHTFLKSLIPILHPFSFDEAFINLDRVLHFGVDPWVITHSLFPGAWSSYVLNMAYNAWFFLMWGMLIFFLIYKKLPQLRQQFLLTFVLSWMVIGFFFATLLSSVGPCYVEPLSENNYFSPLMETLRAQNQYLLDIEIGQLWALATQEHLWHDYIEQANSIGSGISAMPSMHVSIAVLIALSIYRLNKIAGYVAYFFALIIQIGSVHLAWHYAIDGYFATVLTILIWKGVGYLIHRYPSAFP</sequence>
<keyword evidence="1" id="KW-1133">Transmembrane helix</keyword>
<feature type="transmembrane region" description="Helical" evidence="1">
    <location>
        <begin position="34"/>
        <end position="54"/>
    </location>
</feature>
<accession>A0AAU9QDS5</accession>
<dbReference type="InterPro" id="IPR026841">
    <property type="entry name" value="Aur1/Ipt1"/>
</dbReference>
<dbReference type="AlphaFoldDB" id="A0AAU9QDS5"/>
<dbReference type="RefSeq" id="WP_409932018.1">
    <property type="nucleotide sequence ID" value="NZ_CAKMTQ010000056.1"/>
</dbReference>
<organism evidence="3 4">
    <name type="scientific">Vibrio owensii</name>
    <dbReference type="NCBI Taxonomy" id="696485"/>
    <lineage>
        <taxon>Bacteria</taxon>
        <taxon>Pseudomonadati</taxon>
        <taxon>Pseudomonadota</taxon>
        <taxon>Gammaproteobacteria</taxon>
        <taxon>Vibrionales</taxon>
        <taxon>Vibrionaceae</taxon>
        <taxon>Vibrio</taxon>
    </lineage>
</organism>
<feature type="transmembrane region" description="Helical" evidence="1">
    <location>
        <begin position="317"/>
        <end position="336"/>
    </location>
</feature>
<name>A0AAU9QDS5_9VIBR</name>
<evidence type="ECO:0000313" key="3">
    <source>
        <dbReference type="EMBL" id="CAH1540210.1"/>
    </source>
</evidence>